<feature type="domain" description="DUF4394" evidence="2">
    <location>
        <begin position="40"/>
        <end position="288"/>
    </location>
</feature>
<dbReference type="Pfam" id="PF14339">
    <property type="entry name" value="DUF4394"/>
    <property type="match status" value="1"/>
</dbReference>
<gene>
    <name evidence="3" type="ORF">ATY37_07480</name>
</gene>
<accession>A0A151KT39</accession>
<dbReference type="RefSeq" id="WP_061898145.1">
    <property type="nucleotide sequence ID" value="NZ_LOBR01000112.1"/>
</dbReference>
<name>A0A151KT39_9VIBR</name>
<keyword evidence="1" id="KW-0732">Signal</keyword>
<evidence type="ECO:0000259" key="2">
    <source>
        <dbReference type="Pfam" id="PF14339"/>
    </source>
</evidence>
<reference evidence="4" key="1">
    <citation type="submission" date="2015-12" db="EMBL/GenBank/DDBJ databases">
        <authorList>
            <person name="Shamseldin A."/>
            <person name="Moawad H."/>
            <person name="Abd El-Rahim W.M."/>
            <person name="Sadowsky M.J."/>
        </authorList>
    </citation>
    <scope>NUCLEOTIDE SEQUENCE [LARGE SCALE GENOMIC DNA]</scope>
    <source>
        <strain evidence="4">2538-88</strain>
    </source>
</reference>
<dbReference type="AlphaFoldDB" id="A0A151KT39"/>
<feature type="chain" id="PRO_5007583529" description="DUF4394 domain-containing protein" evidence="1">
    <location>
        <begin position="22"/>
        <end position="291"/>
    </location>
</feature>
<evidence type="ECO:0000313" key="4">
    <source>
        <dbReference type="Proteomes" id="UP000075346"/>
    </source>
</evidence>
<evidence type="ECO:0000256" key="1">
    <source>
        <dbReference type="SAM" id="SignalP"/>
    </source>
</evidence>
<proteinExistence type="predicted"/>
<dbReference type="InterPro" id="IPR025507">
    <property type="entry name" value="DUF4394"/>
</dbReference>
<comment type="caution">
    <text evidence="3">The sequence shown here is derived from an EMBL/GenBank/DDBJ whole genome shotgun (WGS) entry which is preliminary data.</text>
</comment>
<organism evidence="3 4">
    <name type="scientific">Vibrio cidicii</name>
    <dbReference type="NCBI Taxonomy" id="1763883"/>
    <lineage>
        <taxon>Bacteria</taxon>
        <taxon>Pseudomonadati</taxon>
        <taxon>Pseudomonadota</taxon>
        <taxon>Gammaproteobacteria</taxon>
        <taxon>Vibrionales</taxon>
        <taxon>Vibrionaceae</taxon>
        <taxon>Vibrio</taxon>
    </lineage>
</organism>
<feature type="signal peptide" evidence="1">
    <location>
        <begin position="1"/>
        <end position="21"/>
    </location>
</feature>
<sequence>MRSTKACLITLCLSFSFPLFAATSTADLPDTVWVVENYQQLLKINPRSPNSIETTLPVQGLASGEKIVGIDFRVARGDLYALSNQGRIFIINLSSGVATLVPGSKPTEPINDGHWGFDFNPAADKMRVVGKQNLNLRLHPDTGAIVDFDSKTSGTQTDPKLTYDQGDVNAAYTPDIVAAAYTYNPNNEKLTTNYAIDKQRGTLVMQGTKEGATPAVSPNLGVLYTIGGLGIEPIQDASLDISDIKNVALGTITTSASLPVKLVVIDLDTGLAKLLGHFPSGKTITGLAIEP</sequence>
<dbReference type="EMBL" id="LOBR01000112">
    <property type="protein sequence ID" value="KYN81528.1"/>
    <property type="molecule type" value="Genomic_DNA"/>
</dbReference>
<protein>
    <recommendedName>
        <fullName evidence="2">DUF4394 domain-containing protein</fullName>
    </recommendedName>
</protein>
<dbReference type="Proteomes" id="UP000075346">
    <property type="component" value="Unassembled WGS sequence"/>
</dbReference>
<dbReference type="SUPFAM" id="SSF75011">
    <property type="entry name" value="3-carboxy-cis,cis-mucoante lactonizing enzyme"/>
    <property type="match status" value="1"/>
</dbReference>
<evidence type="ECO:0000313" key="3">
    <source>
        <dbReference type="EMBL" id="KYN81528.1"/>
    </source>
</evidence>